<organism evidence="1 2">
    <name type="scientific">Parafilimonas terrae</name>
    <dbReference type="NCBI Taxonomy" id="1465490"/>
    <lineage>
        <taxon>Bacteria</taxon>
        <taxon>Pseudomonadati</taxon>
        <taxon>Bacteroidota</taxon>
        <taxon>Chitinophagia</taxon>
        <taxon>Chitinophagales</taxon>
        <taxon>Chitinophagaceae</taxon>
        <taxon>Parafilimonas</taxon>
    </lineage>
</organism>
<proteinExistence type="predicted"/>
<keyword evidence="2" id="KW-1185">Reference proteome</keyword>
<reference evidence="1 2" key="1">
    <citation type="submission" date="2016-10" db="EMBL/GenBank/DDBJ databases">
        <authorList>
            <person name="de Groot N.N."/>
        </authorList>
    </citation>
    <scope>NUCLEOTIDE SEQUENCE [LARGE SCALE GENOMIC DNA]</scope>
    <source>
        <strain evidence="1 2">DSM 28286</strain>
    </source>
</reference>
<name>A0A1I5TKT1_9BACT</name>
<dbReference type="AlphaFoldDB" id="A0A1I5TKT1"/>
<gene>
    <name evidence="1" type="ORF">SAMN05444277_102155</name>
</gene>
<evidence type="ECO:0000313" key="2">
    <source>
        <dbReference type="Proteomes" id="UP000199031"/>
    </source>
</evidence>
<sequence>MAKQLIVRTNFCLTSGWFKTIYATLAVRE</sequence>
<dbReference type="EMBL" id="FOXQ01000002">
    <property type="protein sequence ID" value="SFP82956.1"/>
    <property type="molecule type" value="Genomic_DNA"/>
</dbReference>
<protein>
    <submittedName>
        <fullName evidence="1">Uncharacterized protein</fullName>
    </submittedName>
</protein>
<evidence type="ECO:0000313" key="1">
    <source>
        <dbReference type="EMBL" id="SFP82956.1"/>
    </source>
</evidence>
<dbReference type="Proteomes" id="UP000199031">
    <property type="component" value="Unassembled WGS sequence"/>
</dbReference>
<dbReference type="STRING" id="1465490.SAMN05444277_102155"/>
<accession>A0A1I5TKT1</accession>